<keyword evidence="3" id="KW-0677">Repeat</keyword>
<dbReference type="InterPro" id="IPR035979">
    <property type="entry name" value="RBD_domain_sf"/>
</dbReference>
<dbReference type="Pfam" id="PF00641">
    <property type="entry name" value="Zn_ribbon_RanBP"/>
    <property type="match status" value="1"/>
</dbReference>
<dbReference type="SUPFAM" id="SSF54928">
    <property type="entry name" value="RNA-binding domain, RBD"/>
    <property type="match status" value="2"/>
</dbReference>
<dbReference type="GO" id="GO:0000398">
    <property type="term" value="P:mRNA splicing, via spliceosome"/>
    <property type="evidence" value="ECO:0007669"/>
    <property type="project" value="TreeGrafter"/>
</dbReference>
<dbReference type="PROSITE" id="PS50199">
    <property type="entry name" value="ZF_RANBP2_2"/>
    <property type="match status" value="1"/>
</dbReference>
<evidence type="ECO:0000256" key="10">
    <source>
        <dbReference type="SAM" id="MobiDB-lite"/>
    </source>
</evidence>
<evidence type="ECO:0000256" key="11">
    <source>
        <dbReference type="SAM" id="Phobius"/>
    </source>
</evidence>
<dbReference type="CDD" id="cd12755">
    <property type="entry name" value="RRM2_RBM5"/>
    <property type="match status" value="1"/>
</dbReference>
<dbReference type="CDD" id="cd16168">
    <property type="entry name" value="OCRE_RBM5"/>
    <property type="match status" value="1"/>
</dbReference>
<keyword evidence="11" id="KW-0812">Transmembrane</keyword>
<name>A0A667Z0D3_9TELE</name>
<feature type="transmembrane region" description="Helical" evidence="11">
    <location>
        <begin position="592"/>
        <end position="610"/>
    </location>
</feature>
<feature type="domain" description="RanBP2-type" evidence="14">
    <location>
        <begin position="180"/>
        <end position="209"/>
    </location>
</feature>
<dbReference type="Ensembl" id="ENSMMDT00005032834.1">
    <property type="protein sequence ID" value="ENSMMDP00005032113.1"/>
    <property type="gene ID" value="ENSMMDG00005014087.1"/>
</dbReference>
<feature type="region of interest" description="Disordered" evidence="10">
    <location>
        <begin position="47"/>
        <end position="86"/>
    </location>
</feature>
<evidence type="ECO:0000256" key="1">
    <source>
        <dbReference type="ARBA" id="ARBA00004123"/>
    </source>
</evidence>
<dbReference type="PROSITE" id="PS50174">
    <property type="entry name" value="G_PATCH"/>
    <property type="match status" value="1"/>
</dbReference>
<feature type="region of interest" description="Disordered" evidence="10">
    <location>
        <begin position="618"/>
        <end position="650"/>
    </location>
</feature>
<keyword evidence="6 8" id="KW-0694">RNA-binding</keyword>
<dbReference type="SUPFAM" id="SSF90209">
    <property type="entry name" value="Ran binding protein zinc finger-like"/>
    <property type="match status" value="1"/>
</dbReference>
<evidence type="ECO:0000256" key="5">
    <source>
        <dbReference type="ARBA" id="ARBA00022833"/>
    </source>
</evidence>
<evidence type="ECO:0000256" key="2">
    <source>
        <dbReference type="ARBA" id="ARBA00022723"/>
    </source>
</evidence>
<dbReference type="AlphaFoldDB" id="A0A667Z0D3"/>
<dbReference type="Pfam" id="PF17780">
    <property type="entry name" value="OCRE"/>
    <property type="match status" value="1"/>
</dbReference>
<dbReference type="PROSITE" id="PS50102">
    <property type="entry name" value="RRM"/>
    <property type="match status" value="2"/>
</dbReference>
<dbReference type="InterPro" id="IPR000467">
    <property type="entry name" value="G_patch_dom"/>
</dbReference>
<comment type="subcellular location">
    <subcellularLocation>
        <location evidence="1">Nucleus</location>
    </subcellularLocation>
</comment>
<dbReference type="InterPro" id="IPR041591">
    <property type="entry name" value="OCRE"/>
</dbReference>
<protein>
    <submittedName>
        <fullName evidence="15">RNA binding motif protein 5</fullName>
    </submittedName>
</protein>
<evidence type="ECO:0000313" key="15">
    <source>
        <dbReference type="Ensembl" id="ENSMMDP00005032113.1"/>
    </source>
</evidence>
<dbReference type="InterPro" id="IPR000504">
    <property type="entry name" value="RRM_dom"/>
</dbReference>
<feature type="compositionally biased region" description="Basic and acidic residues" evidence="10">
    <location>
        <begin position="8"/>
        <end position="31"/>
    </location>
</feature>
<evidence type="ECO:0000256" key="4">
    <source>
        <dbReference type="ARBA" id="ARBA00022771"/>
    </source>
</evidence>
<keyword evidence="2" id="KW-0479">Metal-binding</keyword>
<dbReference type="GO" id="GO:0003723">
    <property type="term" value="F:RNA binding"/>
    <property type="evidence" value="ECO:0007669"/>
    <property type="project" value="UniProtKB-UniRule"/>
</dbReference>
<organism evidence="15 16">
    <name type="scientific">Myripristis murdjan</name>
    <name type="common">pinecone soldierfish</name>
    <dbReference type="NCBI Taxonomy" id="586833"/>
    <lineage>
        <taxon>Eukaryota</taxon>
        <taxon>Metazoa</taxon>
        <taxon>Chordata</taxon>
        <taxon>Craniata</taxon>
        <taxon>Vertebrata</taxon>
        <taxon>Euteleostomi</taxon>
        <taxon>Actinopterygii</taxon>
        <taxon>Neopterygii</taxon>
        <taxon>Teleostei</taxon>
        <taxon>Neoteleostei</taxon>
        <taxon>Acanthomorphata</taxon>
        <taxon>Holocentriformes</taxon>
        <taxon>Holocentridae</taxon>
        <taxon>Myripristis</taxon>
    </lineage>
</organism>
<evidence type="ECO:0000259" key="13">
    <source>
        <dbReference type="PROSITE" id="PS50174"/>
    </source>
</evidence>
<dbReference type="Proteomes" id="UP000472263">
    <property type="component" value="Chromosome 5"/>
</dbReference>
<dbReference type="InterPro" id="IPR012677">
    <property type="entry name" value="Nucleotide-bd_a/b_plait_sf"/>
</dbReference>
<dbReference type="PROSITE" id="PS01358">
    <property type="entry name" value="ZF_RANBP2_1"/>
    <property type="match status" value="1"/>
</dbReference>
<gene>
    <name evidence="15" type="primary">RBM5</name>
</gene>
<reference evidence="15" key="1">
    <citation type="submission" date="2019-06" db="EMBL/GenBank/DDBJ databases">
        <authorList>
            <consortium name="Wellcome Sanger Institute Data Sharing"/>
        </authorList>
    </citation>
    <scope>NUCLEOTIDE SEQUENCE [LARGE SCALE GENOMIC DNA]</scope>
</reference>
<feature type="domain" description="G-patch" evidence="13">
    <location>
        <begin position="654"/>
        <end position="700"/>
    </location>
</feature>
<feature type="compositionally biased region" description="Acidic residues" evidence="10">
    <location>
        <begin position="75"/>
        <end position="85"/>
    </location>
</feature>
<keyword evidence="11" id="KW-1133">Transmembrane helix</keyword>
<dbReference type="PANTHER" id="PTHR13948:SF21">
    <property type="entry name" value="RNA-BINDING PROTEIN 5"/>
    <property type="match status" value="1"/>
</dbReference>
<dbReference type="SMART" id="SM00360">
    <property type="entry name" value="RRM"/>
    <property type="match status" value="2"/>
</dbReference>
<dbReference type="InterPro" id="IPR001876">
    <property type="entry name" value="Znf_RanBP2"/>
</dbReference>
<reference evidence="15" key="2">
    <citation type="submission" date="2025-08" db="UniProtKB">
        <authorList>
            <consortium name="Ensembl"/>
        </authorList>
    </citation>
    <scope>IDENTIFICATION</scope>
</reference>
<dbReference type="Pfam" id="PF00076">
    <property type="entry name" value="RRM_1"/>
    <property type="match status" value="1"/>
</dbReference>
<dbReference type="InterPro" id="IPR034993">
    <property type="entry name" value="RBM5_RRM2"/>
</dbReference>
<evidence type="ECO:0000256" key="8">
    <source>
        <dbReference type="PROSITE-ProRule" id="PRU00176"/>
    </source>
</evidence>
<keyword evidence="11" id="KW-0472">Membrane</keyword>
<dbReference type="GO" id="GO:0008270">
    <property type="term" value="F:zinc ion binding"/>
    <property type="evidence" value="ECO:0007669"/>
    <property type="project" value="UniProtKB-KW"/>
</dbReference>
<feature type="compositionally biased region" description="Low complexity" evidence="10">
    <location>
        <begin position="502"/>
        <end position="517"/>
    </location>
</feature>
<feature type="region of interest" description="Disordered" evidence="10">
    <location>
        <begin position="1"/>
        <end position="31"/>
    </location>
</feature>
<evidence type="ECO:0000256" key="9">
    <source>
        <dbReference type="PROSITE-ProRule" id="PRU00322"/>
    </source>
</evidence>
<feature type="compositionally biased region" description="Basic and acidic residues" evidence="10">
    <location>
        <begin position="47"/>
        <end position="65"/>
    </location>
</feature>
<keyword evidence="5" id="KW-0862">Zinc</keyword>
<keyword evidence="16" id="KW-1185">Reference proteome</keyword>
<feature type="domain" description="RRM" evidence="12">
    <location>
        <begin position="97"/>
        <end position="177"/>
    </location>
</feature>
<evidence type="ECO:0000256" key="7">
    <source>
        <dbReference type="ARBA" id="ARBA00023242"/>
    </source>
</evidence>
<keyword evidence="4 9" id="KW-0863">Zinc-finger</keyword>
<evidence type="ECO:0000259" key="12">
    <source>
        <dbReference type="PROSITE" id="PS50102"/>
    </source>
</evidence>
<reference evidence="15" key="3">
    <citation type="submission" date="2025-09" db="UniProtKB">
        <authorList>
            <consortium name="Ensembl"/>
        </authorList>
    </citation>
    <scope>IDENTIFICATION</scope>
</reference>
<proteinExistence type="predicted"/>
<dbReference type="PANTHER" id="PTHR13948">
    <property type="entry name" value="RNA-BINDING PROTEIN"/>
    <property type="match status" value="1"/>
</dbReference>
<dbReference type="Gene3D" id="3.30.70.330">
    <property type="match status" value="2"/>
</dbReference>
<dbReference type="SMART" id="SM00547">
    <property type="entry name" value="ZnF_RBZ"/>
    <property type="match status" value="1"/>
</dbReference>
<dbReference type="Pfam" id="PF01585">
    <property type="entry name" value="G-patch"/>
    <property type="match status" value="1"/>
</dbReference>
<feature type="domain" description="RRM" evidence="12">
    <location>
        <begin position="246"/>
        <end position="330"/>
    </location>
</feature>
<evidence type="ECO:0000259" key="14">
    <source>
        <dbReference type="PROSITE" id="PS50199"/>
    </source>
</evidence>
<accession>A0A667Z0D3</accession>
<feature type="region of interest" description="Disordered" evidence="10">
    <location>
        <begin position="498"/>
        <end position="543"/>
    </location>
</feature>
<dbReference type="GeneTree" id="ENSGT00940000156617"/>
<sequence length="726" mass="81990">FINYFRLSRGERSGRYGSDGGRDDPEWYDRRNRDVERDYDRRWNDDRHRDRFDDRRDRDRDSPERGRKRHNSDRSEDDYDGDYPDQDYKMEQEEESKTIMLRGLSLHVTEDDIRAALEQLQGPQPVDIRLMKKRTGISRGFAFVEFYHLQDATRWMETNQNKLVIQGKSIAMHYSNRRQKFENWLCNACGLYNFRKRLKCFRCGAVKVGEFIDGEAPGVSGVNTESQQPGDYNGDSEYSWFSLSLTAIILRNIAPLSTVDGILNILAPYANLSAGNIRLIKDKQTGQNRGFAFVQLSSPLEASQLLIILQSLQPPLKLDGKTIGVDYAKSARKDSVQPDGVRASALSVASTAIAAAQWSSSQAPLVLTVLDLRMRILSNQIILLLLSVAAPGVKTLIPAATGVVISQTAQVYQPVIISQAAIQVDNISRKSLQIRVFMSPRHSVPDTSTYQYDESSGYYYDPQTGLYYDPNSQYYYNSQTQQYLYWDSEKQAYIPAPEAADTSAEQASTANSTSSSAPPLTINSKEPKEKKDKPKSKSAQQIAKDMERWAKTLNKQKESFKSSLQAPGLSKEEDRRESAAADAGFTLFEKKLLIICALFLFLFVFLQLKYRDRAAERREKYGVPEPPAPKKKKFYQPPTPTVNYEQPTKDGLTSDNIGNKMLQAMGWQEGKGLGRHQQGITAPISASLRTKGTGLGIKGSSYELSASDTYKDAVRKAMFARFTEIE</sequence>
<evidence type="ECO:0000313" key="16">
    <source>
        <dbReference type="Proteomes" id="UP000472263"/>
    </source>
</evidence>
<dbReference type="InterPro" id="IPR036443">
    <property type="entry name" value="Znf_RanBP2_sf"/>
</dbReference>
<dbReference type="SMART" id="SM00443">
    <property type="entry name" value="G_patch"/>
    <property type="match status" value="1"/>
</dbReference>
<dbReference type="GO" id="GO:0005634">
    <property type="term" value="C:nucleus"/>
    <property type="evidence" value="ECO:0007669"/>
    <property type="project" value="UniProtKB-SubCell"/>
</dbReference>
<evidence type="ECO:0000256" key="3">
    <source>
        <dbReference type="ARBA" id="ARBA00022737"/>
    </source>
</evidence>
<evidence type="ECO:0000256" key="6">
    <source>
        <dbReference type="ARBA" id="ARBA00022884"/>
    </source>
</evidence>
<keyword evidence="7" id="KW-0539">Nucleus</keyword>
<dbReference type="Gene3D" id="4.10.1060.10">
    <property type="entry name" value="Zinc finger, RanBP2-type"/>
    <property type="match status" value="1"/>
</dbReference>
<feature type="compositionally biased region" description="Polar residues" evidence="10">
    <location>
        <begin position="641"/>
        <end position="650"/>
    </location>
</feature>
<dbReference type="FunFam" id="3.30.70.330:FF:000110">
    <property type="entry name" value="RNA-binding protein 10 isoform X1"/>
    <property type="match status" value="1"/>
</dbReference>